<protein>
    <submittedName>
        <fullName evidence="2">Uncharacterized protein</fullName>
    </submittedName>
</protein>
<feature type="transmembrane region" description="Helical" evidence="1">
    <location>
        <begin position="67"/>
        <end position="93"/>
    </location>
</feature>
<proteinExistence type="predicted"/>
<dbReference type="EMBL" id="BLXT01002310">
    <property type="protein sequence ID" value="GFN93022.1"/>
    <property type="molecule type" value="Genomic_DNA"/>
</dbReference>
<keyword evidence="1" id="KW-1133">Transmembrane helix</keyword>
<evidence type="ECO:0000313" key="2">
    <source>
        <dbReference type="EMBL" id="GFN93022.1"/>
    </source>
</evidence>
<dbReference type="AlphaFoldDB" id="A0AAV3ZEY7"/>
<evidence type="ECO:0000256" key="1">
    <source>
        <dbReference type="SAM" id="Phobius"/>
    </source>
</evidence>
<comment type="caution">
    <text evidence="2">The sequence shown here is derived from an EMBL/GenBank/DDBJ whole genome shotgun (WGS) entry which is preliminary data.</text>
</comment>
<name>A0AAV3ZEY7_9GAST</name>
<feature type="transmembrane region" description="Helical" evidence="1">
    <location>
        <begin position="33"/>
        <end position="55"/>
    </location>
</feature>
<reference evidence="2 3" key="1">
    <citation type="journal article" date="2021" name="Elife">
        <title>Chloroplast acquisition without the gene transfer in kleptoplastic sea slugs, Plakobranchus ocellatus.</title>
        <authorList>
            <person name="Maeda T."/>
            <person name="Takahashi S."/>
            <person name="Yoshida T."/>
            <person name="Shimamura S."/>
            <person name="Takaki Y."/>
            <person name="Nagai Y."/>
            <person name="Toyoda A."/>
            <person name="Suzuki Y."/>
            <person name="Arimoto A."/>
            <person name="Ishii H."/>
            <person name="Satoh N."/>
            <person name="Nishiyama T."/>
            <person name="Hasebe M."/>
            <person name="Maruyama T."/>
            <person name="Minagawa J."/>
            <person name="Obokata J."/>
            <person name="Shigenobu S."/>
        </authorList>
    </citation>
    <scope>NUCLEOTIDE SEQUENCE [LARGE SCALE GENOMIC DNA]</scope>
</reference>
<dbReference type="Proteomes" id="UP000735302">
    <property type="component" value="Unassembled WGS sequence"/>
</dbReference>
<accession>A0AAV3ZEY7</accession>
<keyword evidence="3" id="KW-1185">Reference proteome</keyword>
<gene>
    <name evidence="2" type="ORF">PoB_001952800</name>
</gene>
<sequence length="121" mass="13492">MHRIFCSWTSMNSEQSAVKKIAMNIYGVCSRPIFITFTNIIITTTSTINITSMITKNLRINHHHIQIAIIFITVITTATISSSSTITIIITIINATIINMDFSTRISTIIIAVISYRDIVG</sequence>
<keyword evidence="1" id="KW-0812">Transmembrane</keyword>
<keyword evidence="1" id="KW-0472">Membrane</keyword>
<evidence type="ECO:0000313" key="3">
    <source>
        <dbReference type="Proteomes" id="UP000735302"/>
    </source>
</evidence>
<organism evidence="2 3">
    <name type="scientific">Plakobranchus ocellatus</name>
    <dbReference type="NCBI Taxonomy" id="259542"/>
    <lineage>
        <taxon>Eukaryota</taxon>
        <taxon>Metazoa</taxon>
        <taxon>Spiralia</taxon>
        <taxon>Lophotrochozoa</taxon>
        <taxon>Mollusca</taxon>
        <taxon>Gastropoda</taxon>
        <taxon>Heterobranchia</taxon>
        <taxon>Euthyneura</taxon>
        <taxon>Panpulmonata</taxon>
        <taxon>Sacoglossa</taxon>
        <taxon>Placobranchoidea</taxon>
        <taxon>Plakobranchidae</taxon>
        <taxon>Plakobranchus</taxon>
    </lineage>
</organism>